<dbReference type="AlphaFoldDB" id="A0AAD7HW43"/>
<proteinExistence type="predicted"/>
<protein>
    <submittedName>
        <fullName evidence="2">Uncharacterized protein</fullName>
    </submittedName>
</protein>
<gene>
    <name evidence="2" type="ORF">B0H16DRAFT_1469971</name>
</gene>
<keyword evidence="3" id="KW-1185">Reference proteome</keyword>
<accession>A0AAD7HW43</accession>
<evidence type="ECO:0000256" key="1">
    <source>
        <dbReference type="SAM" id="MobiDB-lite"/>
    </source>
</evidence>
<organism evidence="2 3">
    <name type="scientific">Mycena metata</name>
    <dbReference type="NCBI Taxonomy" id="1033252"/>
    <lineage>
        <taxon>Eukaryota</taxon>
        <taxon>Fungi</taxon>
        <taxon>Dikarya</taxon>
        <taxon>Basidiomycota</taxon>
        <taxon>Agaricomycotina</taxon>
        <taxon>Agaricomycetes</taxon>
        <taxon>Agaricomycetidae</taxon>
        <taxon>Agaricales</taxon>
        <taxon>Marasmiineae</taxon>
        <taxon>Mycenaceae</taxon>
        <taxon>Mycena</taxon>
    </lineage>
</organism>
<dbReference type="EMBL" id="JARKIB010000164">
    <property type="protein sequence ID" value="KAJ7729588.1"/>
    <property type="molecule type" value="Genomic_DNA"/>
</dbReference>
<evidence type="ECO:0000313" key="3">
    <source>
        <dbReference type="Proteomes" id="UP001215598"/>
    </source>
</evidence>
<sequence length="232" mass="26784">MCPIDPQYNLQLAVLEAKEEVRVDSLLWCRKSLRELWKKLEATLSTDLPFQSDSSLLKGRTVHQTHRKVVIDVFGNRLNTDRWLTWQITRADNNPLPADPAVIRRHFWSLEHKRANILFVNIVLVTAIITGHSGSWPKLGWTNWEVNPDQLRYCRDADGPCGHENPVSLLYLTLYHPPPYSDISCGPYPSLDDTWDIRGKASQRRARKLQNSRAKPKDAREIGARSQQRRAK</sequence>
<name>A0AAD7HW43_9AGAR</name>
<evidence type="ECO:0000313" key="2">
    <source>
        <dbReference type="EMBL" id="KAJ7729588.1"/>
    </source>
</evidence>
<feature type="region of interest" description="Disordered" evidence="1">
    <location>
        <begin position="202"/>
        <end position="232"/>
    </location>
</feature>
<dbReference type="Proteomes" id="UP001215598">
    <property type="component" value="Unassembled WGS sequence"/>
</dbReference>
<reference evidence="2" key="1">
    <citation type="submission" date="2023-03" db="EMBL/GenBank/DDBJ databases">
        <title>Massive genome expansion in bonnet fungi (Mycena s.s.) driven by repeated elements and novel gene families across ecological guilds.</title>
        <authorList>
            <consortium name="Lawrence Berkeley National Laboratory"/>
            <person name="Harder C.B."/>
            <person name="Miyauchi S."/>
            <person name="Viragh M."/>
            <person name="Kuo A."/>
            <person name="Thoen E."/>
            <person name="Andreopoulos B."/>
            <person name="Lu D."/>
            <person name="Skrede I."/>
            <person name="Drula E."/>
            <person name="Henrissat B."/>
            <person name="Morin E."/>
            <person name="Kohler A."/>
            <person name="Barry K."/>
            <person name="LaButti K."/>
            <person name="Morin E."/>
            <person name="Salamov A."/>
            <person name="Lipzen A."/>
            <person name="Mereny Z."/>
            <person name="Hegedus B."/>
            <person name="Baldrian P."/>
            <person name="Stursova M."/>
            <person name="Weitz H."/>
            <person name="Taylor A."/>
            <person name="Grigoriev I.V."/>
            <person name="Nagy L.G."/>
            <person name="Martin F."/>
            <person name="Kauserud H."/>
        </authorList>
    </citation>
    <scope>NUCLEOTIDE SEQUENCE</scope>
    <source>
        <strain evidence="2">CBHHK182m</strain>
    </source>
</reference>
<comment type="caution">
    <text evidence="2">The sequence shown here is derived from an EMBL/GenBank/DDBJ whole genome shotgun (WGS) entry which is preliminary data.</text>
</comment>